<organism evidence="3 4">
    <name type="scientific">Culter alburnus</name>
    <name type="common">Topmouth culter</name>
    <dbReference type="NCBI Taxonomy" id="194366"/>
    <lineage>
        <taxon>Eukaryota</taxon>
        <taxon>Metazoa</taxon>
        <taxon>Chordata</taxon>
        <taxon>Craniata</taxon>
        <taxon>Vertebrata</taxon>
        <taxon>Euteleostomi</taxon>
        <taxon>Actinopterygii</taxon>
        <taxon>Neopterygii</taxon>
        <taxon>Teleostei</taxon>
        <taxon>Ostariophysi</taxon>
        <taxon>Cypriniformes</taxon>
        <taxon>Xenocyprididae</taxon>
        <taxon>Xenocypridinae</taxon>
        <taxon>Culter</taxon>
    </lineage>
</organism>
<feature type="region of interest" description="Disordered" evidence="1">
    <location>
        <begin position="1"/>
        <end position="93"/>
    </location>
</feature>
<evidence type="ECO:0000313" key="4">
    <source>
        <dbReference type="Proteomes" id="UP001479290"/>
    </source>
</evidence>
<sequence>MKRKANMQSFFKRKRKGKSESDNVGGESADKTEKGTNEVVEGRGEDKVVEERNIEMDDKELDRGDETEEIQHEVSEEVEESSDIEREERKSLKHQHPVCQVPMVYISKFRSDGPTQPKLQFPKTFQGGVQRSFHANWYKKHPWLEYSLTRNACYCFACRHFSLPDAPKSVFTSFEGYCNWKKATFKDSGFSSHAKSENHVNAMVAWAENKKMQDKNTSLLGVMDEHYQKKVTENRKYIKALAEILS</sequence>
<name>A0AAW2AT72_CULAL</name>
<feature type="compositionally biased region" description="Basic and acidic residues" evidence="1">
    <location>
        <begin position="28"/>
        <end position="75"/>
    </location>
</feature>
<proteinExistence type="predicted"/>
<accession>A0AAW2AT72</accession>
<dbReference type="SMART" id="SM00597">
    <property type="entry name" value="ZnF_TTF"/>
    <property type="match status" value="1"/>
</dbReference>
<dbReference type="InterPro" id="IPR006580">
    <property type="entry name" value="Znf_TTF"/>
</dbReference>
<keyword evidence="4" id="KW-1185">Reference proteome</keyword>
<feature type="compositionally biased region" description="Basic residues" evidence="1">
    <location>
        <begin position="1"/>
        <end position="17"/>
    </location>
</feature>
<evidence type="ECO:0000256" key="1">
    <source>
        <dbReference type="SAM" id="MobiDB-lite"/>
    </source>
</evidence>
<protein>
    <recommendedName>
        <fullName evidence="2">TTF-type domain-containing protein</fullName>
    </recommendedName>
</protein>
<evidence type="ECO:0000313" key="3">
    <source>
        <dbReference type="EMBL" id="KAK9976944.1"/>
    </source>
</evidence>
<dbReference type="AlphaFoldDB" id="A0AAW2AT72"/>
<dbReference type="Proteomes" id="UP001479290">
    <property type="component" value="Unassembled WGS sequence"/>
</dbReference>
<feature type="domain" description="TTF-type" evidence="2">
    <location>
        <begin position="129"/>
        <end position="215"/>
    </location>
</feature>
<comment type="caution">
    <text evidence="3">The sequence shown here is derived from an EMBL/GenBank/DDBJ whole genome shotgun (WGS) entry which is preliminary data.</text>
</comment>
<evidence type="ECO:0000259" key="2">
    <source>
        <dbReference type="SMART" id="SM00597"/>
    </source>
</evidence>
<dbReference type="EMBL" id="JAWDJR010000003">
    <property type="protein sequence ID" value="KAK9976944.1"/>
    <property type="molecule type" value="Genomic_DNA"/>
</dbReference>
<gene>
    <name evidence="3" type="ORF">ABG768_018765</name>
</gene>
<reference evidence="3 4" key="1">
    <citation type="submission" date="2024-05" db="EMBL/GenBank/DDBJ databases">
        <title>A high-quality chromosomal-level genome assembly of Topmouth culter (Culter alburnus).</title>
        <authorList>
            <person name="Zhao H."/>
        </authorList>
    </citation>
    <scope>NUCLEOTIDE SEQUENCE [LARGE SCALE GENOMIC DNA]</scope>
    <source>
        <strain evidence="3">CATC2023</strain>
        <tissue evidence="3">Muscle</tissue>
    </source>
</reference>